<dbReference type="InterPro" id="IPR002129">
    <property type="entry name" value="PyrdxlP-dep_de-COase"/>
</dbReference>
<reference evidence="11 12" key="2">
    <citation type="journal article" date="2007" name="BMC Biol.">
        <title>A 100%-complete sequence reveals unusually simple genomic features in the hot-spring red alga Cyanidioschyzon merolae.</title>
        <authorList>
            <person name="Nozaki H."/>
            <person name="Takano H."/>
            <person name="Misumi O."/>
            <person name="Terasawa K."/>
            <person name="Matsuzaki M."/>
            <person name="Maruyama S."/>
            <person name="Nishida K."/>
            <person name="Yagisawa F."/>
            <person name="Yoshida Y."/>
            <person name="Fujiwara T."/>
            <person name="Takio S."/>
            <person name="Tamura K."/>
            <person name="Chung S.J."/>
            <person name="Nakamura S."/>
            <person name="Kuroiwa H."/>
            <person name="Tanaka K."/>
            <person name="Sato N."/>
            <person name="Kuroiwa T."/>
        </authorList>
    </citation>
    <scope>NUCLEOTIDE SEQUENCE [LARGE SCALE GENOMIC DNA]</scope>
    <source>
        <strain evidence="11 12">10D</strain>
    </source>
</reference>
<evidence type="ECO:0000256" key="9">
    <source>
        <dbReference type="RuleBase" id="RU361171"/>
    </source>
</evidence>
<evidence type="ECO:0000256" key="8">
    <source>
        <dbReference type="RuleBase" id="RU000382"/>
    </source>
</evidence>
<evidence type="ECO:0000256" key="1">
    <source>
        <dbReference type="ARBA" id="ARBA00001933"/>
    </source>
</evidence>
<dbReference type="AlphaFoldDB" id="M1VFU6"/>
<evidence type="ECO:0000313" key="12">
    <source>
        <dbReference type="Proteomes" id="UP000007014"/>
    </source>
</evidence>
<dbReference type="Proteomes" id="UP000007014">
    <property type="component" value="Chromosome 6"/>
</dbReference>
<dbReference type="KEGG" id="cme:CYME_CMF072C"/>
<dbReference type="GO" id="GO:0006538">
    <property type="term" value="P:L-glutamate catabolic process"/>
    <property type="evidence" value="ECO:0007669"/>
    <property type="project" value="TreeGrafter"/>
</dbReference>
<dbReference type="FunFam" id="3.40.640.10:FF:000017">
    <property type="entry name" value="Glutamate decarboxylase"/>
    <property type="match status" value="1"/>
</dbReference>
<dbReference type="InterPro" id="IPR010107">
    <property type="entry name" value="Glutamate_decarboxylase"/>
</dbReference>
<evidence type="ECO:0000256" key="3">
    <source>
        <dbReference type="ARBA" id="ARBA00012421"/>
    </source>
</evidence>
<keyword evidence="12" id="KW-1185">Reference proteome</keyword>
<dbReference type="Gene3D" id="4.10.280.50">
    <property type="match status" value="1"/>
</dbReference>
<dbReference type="GO" id="GO:0030170">
    <property type="term" value="F:pyridoxal phosphate binding"/>
    <property type="evidence" value="ECO:0007669"/>
    <property type="project" value="InterPro"/>
</dbReference>
<dbReference type="EC" id="4.1.1.15" evidence="3 9"/>
<organism evidence="11 12">
    <name type="scientific">Cyanidioschyzon merolae (strain NIES-3377 / 10D)</name>
    <name type="common">Unicellular red alga</name>
    <dbReference type="NCBI Taxonomy" id="280699"/>
    <lineage>
        <taxon>Eukaryota</taxon>
        <taxon>Rhodophyta</taxon>
        <taxon>Bangiophyceae</taxon>
        <taxon>Cyanidiales</taxon>
        <taxon>Cyanidiaceae</taxon>
        <taxon>Cyanidioschyzon</taxon>
    </lineage>
</organism>
<evidence type="ECO:0000256" key="2">
    <source>
        <dbReference type="ARBA" id="ARBA00009533"/>
    </source>
</evidence>
<feature type="compositionally biased region" description="Basic and acidic residues" evidence="10">
    <location>
        <begin position="532"/>
        <end position="549"/>
    </location>
</feature>
<keyword evidence="9" id="KW-0210">Decarboxylase</keyword>
<accession>M1VFU6</accession>
<dbReference type="InterPro" id="IPR015424">
    <property type="entry name" value="PyrdxlP-dep_Trfase"/>
</dbReference>
<name>M1VFU6_CYAM1</name>
<dbReference type="eggNOG" id="KOG1383">
    <property type="taxonomic scope" value="Eukaryota"/>
</dbReference>
<dbReference type="NCBIfam" id="TIGR01788">
    <property type="entry name" value="Glu-decarb-GAD"/>
    <property type="match status" value="1"/>
</dbReference>
<evidence type="ECO:0000256" key="7">
    <source>
        <dbReference type="PIRSR" id="PIRSR602129-50"/>
    </source>
</evidence>
<comment type="similarity">
    <text evidence="2 8">Belongs to the group II decarboxylase family.</text>
</comment>
<dbReference type="PANTHER" id="PTHR43321:SF6">
    <property type="entry name" value="GLUTAMATE DECARBOXYLASE"/>
    <property type="match status" value="1"/>
</dbReference>
<dbReference type="GO" id="GO:0005829">
    <property type="term" value="C:cytosol"/>
    <property type="evidence" value="ECO:0007669"/>
    <property type="project" value="TreeGrafter"/>
</dbReference>
<comment type="catalytic activity">
    <reaction evidence="6 9">
        <text>L-glutamate + H(+) = 4-aminobutanoate + CO2</text>
        <dbReference type="Rhea" id="RHEA:17785"/>
        <dbReference type="ChEBI" id="CHEBI:15378"/>
        <dbReference type="ChEBI" id="CHEBI:16526"/>
        <dbReference type="ChEBI" id="CHEBI:29985"/>
        <dbReference type="ChEBI" id="CHEBI:59888"/>
        <dbReference type="EC" id="4.1.1.15"/>
    </reaction>
</comment>
<evidence type="ECO:0000256" key="10">
    <source>
        <dbReference type="SAM" id="MobiDB-lite"/>
    </source>
</evidence>
<comment type="cofactor">
    <cofactor evidence="1 7 8">
        <name>pyridoxal 5'-phosphate</name>
        <dbReference type="ChEBI" id="CHEBI:597326"/>
    </cofactor>
</comment>
<dbReference type="Pfam" id="PF00282">
    <property type="entry name" value="Pyridoxal_deC"/>
    <property type="match status" value="1"/>
</dbReference>
<evidence type="ECO:0000256" key="5">
    <source>
        <dbReference type="ARBA" id="ARBA00023239"/>
    </source>
</evidence>
<feature type="compositionally biased region" description="Basic residues" evidence="10">
    <location>
        <begin position="550"/>
        <end position="561"/>
    </location>
</feature>
<gene>
    <name evidence="11" type="ORF">CYME_CMF072C</name>
</gene>
<feature type="region of interest" description="Disordered" evidence="10">
    <location>
        <begin position="532"/>
        <end position="561"/>
    </location>
</feature>
<protein>
    <recommendedName>
        <fullName evidence="3 9">Glutamate decarboxylase</fullName>
        <ecNumber evidence="3 9">4.1.1.15</ecNumber>
    </recommendedName>
</protein>
<dbReference type="Gene3D" id="3.90.1150.160">
    <property type="match status" value="1"/>
</dbReference>
<dbReference type="RefSeq" id="XP_005535739.1">
    <property type="nucleotide sequence ID" value="XM_005535682.1"/>
</dbReference>
<dbReference type="OrthoDB" id="5152799at2759"/>
<dbReference type="EMBL" id="AP006488">
    <property type="protein sequence ID" value="BAM79453.1"/>
    <property type="molecule type" value="Genomic_DNA"/>
</dbReference>
<evidence type="ECO:0000256" key="4">
    <source>
        <dbReference type="ARBA" id="ARBA00022898"/>
    </source>
</evidence>
<sequence length="561" mass="62890">MPLHKTNVEKGGAKRFQHIDTSSLAFETGFASFALEEFPKYQLRAEPMPSAVAEGIITQELELDGNPALNLASFVTTRFDETTHKLCDRMLPVNWIDFDEYPQTVEIHNRCVNIIANLFHAPLEEGQQAVGTSTVGSSEAIMLAVLAMKWRWRAARKAAGKDYARPNMVMGSEVQVCWEKATAYFDVEPRYVPLHDDVYVMNPEKAIELCDENTIGICGILGTTYTGQFEDIATLDALVTQMNEQKGFDIGIHVDAASGGFIAPFCYPNLRWDFRLKNVRSINVSGHKYGLAPCGIGWLIFRSAAYLPEELVFHVNYLGADQASFTLNFSRGSAQIVASYYLLLRLGRRGYQNLMHTLKELASYFATRITEDGRFRLLSDNESLPLVAFAIPDDQRTKLGFDEFAIAGELRKRGWIVPAYTLAPNLQHQKLLRVVVRVGFTRDRADMLVQDIRAAYDHLVAMAGLLNLFGQGLAVDDTASTKKPESEHTATALGKMLHGNKSLQEHAEELRRTHDLPGARHLIHMQNWGTIHAKEGTKDAEPRRSPVDRHQRHKKRSGAVC</sequence>
<evidence type="ECO:0000256" key="6">
    <source>
        <dbReference type="ARBA" id="ARBA00048868"/>
    </source>
</evidence>
<dbReference type="GO" id="GO:0004351">
    <property type="term" value="F:glutamate decarboxylase activity"/>
    <property type="evidence" value="ECO:0007669"/>
    <property type="project" value="UniProtKB-EC"/>
</dbReference>
<keyword evidence="5 8" id="KW-0456">Lyase</keyword>
<evidence type="ECO:0000313" key="11">
    <source>
        <dbReference type="EMBL" id="BAM79453.1"/>
    </source>
</evidence>
<dbReference type="Gene3D" id="3.40.640.10">
    <property type="entry name" value="Type I PLP-dependent aspartate aminotransferase-like (Major domain)"/>
    <property type="match status" value="1"/>
</dbReference>
<feature type="modified residue" description="N6-(pyridoxal phosphate)lysine" evidence="7">
    <location>
        <position position="288"/>
    </location>
</feature>
<dbReference type="GeneID" id="16993062"/>
<dbReference type="InterPro" id="IPR015421">
    <property type="entry name" value="PyrdxlP-dep_Trfase_major"/>
</dbReference>
<dbReference type="PANTHER" id="PTHR43321">
    <property type="entry name" value="GLUTAMATE DECARBOXYLASE"/>
    <property type="match status" value="1"/>
</dbReference>
<dbReference type="SUPFAM" id="SSF53383">
    <property type="entry name" value="PLP-dependent transferases"/>
    <property type="match status" value="1"/>
</dbReference>
<reference evidence="11 12" key="1">
    <citation type="journal article" date="2004" name="Nature">
        <title>Genome sequence of the ultrasmall unicellular red alga Cyanidioschyzon merolae 10D.</title>
        <authorList>
            <person name="Matsuzaki M."/>
            <person name="Misumi O."/>
            <person name="Shin-i T."/>
            <person name="Maruyama S."/>
            <person name="Takahara M."/>
            <person name="Miyagishima S."/>
            <person name="Mori T."/>
            <person name="Nishida K."/>
            <person name="Yagisawa F."/>
            <person name="Nishida K."/>
            <person name="Yoshida Y."/>
            <person name="Nishimura Y."/>
            <person name="Nakao S."/>
            <person name="Kobayashi T."/>
            <person name="Momoyama Y."/>
            <person name="Higashiyama T."/>
            <person name="Minoda A."/>
            <person name="Sano M."/>
            <person name="Nomoto H."/>
            <person name="Oishi K."/>
            <person name="Hayashi H."/>
            <person name="Ohta F."/>
            <person name="Nishizaka S."/>
            <person name="Haga S."/>
            <person name="Miura S."/>
            <person name="Morishita T."/>
            <person name="Kabeya Y."/>
            <person name="Terasawa K."/>
            <person name="Suzuki Y."/>
            <person name="Ishii Y."/>
            <person name="Asakawa S."/>
            <person name="Takano H."/>
            <person name="Ohta N."/>
            <person name="Kuroiwa H."/>
            <person name="Tanaka K."/>
            <person name="Shimizu N."/>
            <person name="Sugano S."/>
            <person name="Sato N."/>
            <person name="Nozaki H."/>
            <person name="Ogasawara N."/>
            <person name="Kohara Y."/>
            <person name="Kuroiwa T."/>
        </authorList>
    </citation>
    <scope>NUCLEOTIDE SEQUENCE [LARGE SCALE GENOMIC DNA]</scope>
    <source>
        <strain evidence="11 12">10D</strain>
    </source>
</reference>
<proteinExistence type="inferred from homology"/>
<keyword evidence="4 7" id="KW-0663">Pyridoxal phosphate</keyword>
<dbReference type="STRING" id="280699.M1VFU6"/>